<proteinExistence type="predicted"/>
<dbReference type="AlphaFoldDB" id="A0A928VQ67"/>
<reference evidence="1" key="1">
    <citation type="submission" date="2020-10" db="EMBL/GenBank/DDBJ databases">
        <authorList>
            <person name="Castelo-Branco R."/>
            <person name="Eusebio N."/>
            <person name="Adriana R."/>
            <person name="Vieira A."/>
            <person name="Brugerolle De Fraissinette N."/>
            <person name="Rezende De Castro R."/>
            <person name="Schneider M.P."/>
            <person name="Vasconcelos V."/>
            <person name="Leao P.N."/>
        </authorList>
    </citation>
    <scope>NUCLEOTIDE SEQUENCE</scope>
    <source>
        <strain evidence="1">LEGE 11480</strain>
    </source>
</reference>
<gene>
    <name evidence="1" type="ORF">IQ266_23685</name>
</gene>
<accession>A0A928VQ67</accession>
<evidence type="ECO:0000313" key="2">
    <source>
        <dbReference type="Proteomes" id="UP000625316"/>
    </source>
</evidence>
<name>A0A928VQ67_9CYAN</name>
<organism evidence="1 2">
    <name type="scientific">Romeriopsis navalis LEGE 11480</name>
    <dbReference type="NCBI Taxonomy" id="2777977"/>
    <lineage>
        <taxon>Bacteria</taxon>
        <taxon>Bacillati</taxon>
        <taxon>Cyanobacteriota</taxon>
        <taxon>Cyanophyceae</taxon>
        <taxon>Leptolyngbyales</taxon>
        <taxon>Leptolyngbyaceae</taxon>
        <taxon>Romeriopsis</taxon>
        <taxon>Romeriopsis navalis</taxon>
    </lineage>
</organism>
<protein>
    <submittedName>
        <fullName evidence="1">Uncharacterized protein</fullName>
    </submittedName>
</protein>
<dbReference type="RefSeq" id="WP_264327560.1">
    <property type="nucleotide sequence ID" value="NZ_JADEXQ010000122.1"/>
</dbReference>
<evidence type="ECO:0000313" key="1">
    <source>
        <dbReference type="EMBL" id="MBE9032743.1"/>
    </source>
</evidence>
<dbReference type="EMBL" id="JADEXQ010000122">
    <property type="protein sequence ID" value="MBE9032743.1"/>
    <property type="molecule type" value="Genomic_DNA"/>
</dbReference>
<sequence length="229" mass="25670">MTIVKQLELNLWEVLQEANAAPEVAEFAPIWDALDAVLPGLKLVEQLQTAAVTIGQVTDIFEVQAGIIFEEITATASLDGPVMPGDAFDRYVRQYMDIDFDQYLDEPEAFPRAARSVKPIEDDFYSTAESVEKDALLEVLHEEIVLSEAEAHAEALSVAHGEDVSDWIEVIQQEIMQIDSDVTLEQLRLQVSLPFIELWLGLLLGGYSLYREAVQEEEFYSPIGIIVQQ</sequence>
<comment type="caution">
    <text evidence="1">The sequence shown here is derived from an EMBL/GenBank/DDBJ whole genome shotgun (WGS) entry which is preliminary data.</text>
</comment>
<keyword evidence="2" id="KW-1185">Reference proteome</keyword>
<dbReference type="Proteomes" id="UP000625316">
    <property type="component" value="Unassembled WGS sequence"/>
</dbReference>